<dbReference type="EMBL" id="MABE01000596">
    <property type="protein sequence ID" value="OUS38724.1"/>
    <property type="molecule type" value="Genomic_DNA"/>
</dbReference>
<dbReference type="Pfam" id="PF00883">
    <property type="entry name" value="Peptidase_M17"/>
    <property type="match status" value="1"/>
</dbReference>
<dbReference type="SUPFAM" id="SSF52949">
    <property type="entry name" value="Macro domain-like"/>
    <property type="match status" value="1"/>
</dbReference>
<keyword evidence="8" id="KW-0963">Cytoplasm</keyword>
<evidence type="ECO:0000256" key="5">
    <source>
        <dbReference type="ARBA" id="ARBA00022670"/>
    </source>
</evidence>
<feature type="active site" evidence="8">
    <location>
        <position position="281"/>
    </location>
</feature>
<evidence type="ECO:0000256" key="7">
    <source>
        <dbReference type="ARBA" id="ARBA00023211"/>
    </source>
</evidence>
<gene>
    <name evidence="8" type="primary">pepA</name>
    <name evidence="10" type="ORF">A9R00_10260</name>
</gene>
<proteinExistence type="inferred from homology"/>
<dbReference type="InterPro" id="IPR011356">
    <property type="entry name" value="Leucine_aapep/pepB"/>
</dbReference>
<evidence type="ECO:0000259" key="9">
    <source>
        <dbReference type="PROSITE" id="PS00631"/>
    </source>
</evidence>
<dbReference type="PROSITE" id="PS00631">
    <property type="entry name" value="CYTOSOL_AP"/>
    <property type="match status" value="1"/>
</dbReference>
<dbReference type="InterPro" id="IPR043472">
    <property type="entry name" value="Macro_dom-like"/>
</dbReference>
<comment type="function">
    <text evidence="8">Presumably involved in the processing and regular turnover of intracellular proteins. Catalyzes the removal of unsubstituted N-terminal amino acids from various peptides.</text>
</comment>
<dbReference type="InterPro" id="IPR000819">
    <property type="entry name" value="Peptidase_M17_C"/>
</dbReference>
<dbReference type="InterPro" id="IPR008283">
    <property type="entry name" value="Peptidase_M17_N"/>
</dbReference>
<keyword evidence="5 8" id="KW-0645">Protease</keyword>
<dbReference type="SUPFAM" id="SSF53187">
    <property type="entry name" value="Zn-dependent exopeptidases"/>
    <property type="match status" value="1"/>
</dbReference>
<protein>
    <recommendedName>
        <fullName evidence="8">Probable cytosol aminopeptidase</fullName>
        <ecNumber evidence="8">3.4.11.1</ecNumber>
    </recommendedName>
    <alternativeName>
        <fullName evidence="8">Leucine aminopeptidase</fullName>
        <shortName evidence="8">LAP</shortName>
        <ecNumber evidence="8">3.4.11.10</ecNumber>
    </alternativeName>
    <alternativeName>
        <fullName evidence="8">Leucyl aminopeptidase</fullName>
    </alternativeName>
</protein>
<feature type="binding site" evidence="8">
    <location>
        <position position="269"/>
    </location>
    <ligand>
        <name>Mn(2+)</name>
        <dbReference type="ChEBI" id="CHEBI:29035"/>
        <label>2</label>
    </ligand>
</feature>
<comment type="caution">
    <text evidence="10">The sequence shown here is derived from an EMBL/GenBank/DDBJ whole genome shotgun (WGS) entry which is preliminary data.</text>
</comment>
<comment type="cofactor">
    <cofactor evidence="8">
        <name>Mn(2+)</name>
        <dbReference type="ChEBI" id="CHEBI:29035"/>
    </cofactor>
    <text evidence="8">Binds 2 manganese ions per subunit.</text>
</comment>
<dbReference type="GO" id="GO:0005737">
    <property type="term" value="C:cytoplasm"/>
    <property type="evidence" value="ECO:0007669"/>
    <property type="project" value="UniProtKB-SubCell"/>
</dbReference>
<keyword evidence="7 8" id="KW-0464">Manganese</keyword>
<keyword evidence="8" id="KW-0479">Metal-binding</keyword>
<dbReference type="PANTHER" id="PTHR11963">
    <property type="entry name" value="LEUCINE AMINOPEPTIDASE-RELATED"/>
    <property type="match status" value="1"/>
</dbReference>
<feature type="binding site" evidence="8">
    <location>
        <position position="353"/>
    </location>
    <ligand>
        <name>Mn(2+)</name>
        <dbReference type="ChEBI" id="CHEBI:29035"/>
        <label>1</label>
    </ligand>
</feature>
<dbReference type="PRINTS" id="PR00481">
    <property type="entry name" value="LAMNOPPTDASE"/>
</dbReference>
<sequence>MQFSTIQENAVELSASCIVVSIDDKGQLSNAANSIDQVAEQYLTDIFDSGDFNGKTGETLLLIKVPGITAQRLILVGSGKTADGISPKNFIKIAESTAAAIKKSGALQAALYLQDIPVINKDDAWKAEQAAIACENTLYSFDQTKSKPEHEAEDYSDAIESILWAGDSKLQASLEKGQAIAHGISIAKDLGNMPANICTPTYLAEQAEALATETGLIETIIIDEAELDAMGAGAFVSVSKGSSESGKFIIMKYQGAADANEAPHMILGKGITFDTGGISLKPGAGMDEMKYDMCGAASVLGAMTALTELKPKINIIGMITTAENMPAGNASKPGDVVTTLSGKTVEILNTDAEGRLVLCDALTYAIDNLKPASIVDIATLTGACMMALGTVNSGLFTEDESLAAQLQQAAIDSHDKVWRLPLEDDYQEQLDSNFADIANIGGRLAGSTTAACFLARFTEGQSWAHLDIAGTAWHSGGKNKGSTGRPVSLLVNYLLNK</sequence>
<dbReference type="NCBIfam" id="NF002077">
    <property type="entry name" value="PRK00913.2-4"/>
    <property type="match status" value="1"/>
</dbReference>
<dbReference type="GO" id="GO:0006508">
    <property type="term" value="P:proteolysis"/>
    <property type="evidence" value="ECO:0007669"/>
    <property type="project" value="UniProtKB-KW"/>
</dbReference>
<dbReference type="GO" id="GO:0070006">
    <property type="term" value="F:metalloaminopeptidase activity"/>
    <property type="evidence" value="ECO:0007669"/>
    <property type="project" value="InterPro"/>
</dbReference>
<organism evidence="10 11">
    <name type="scientific">Oleispira antarctica</name>
    <dbReference type="NCBI Taxonomy" id="188908"/>
    <lineage>
        <taxon>Bacteria</taxon>
        <taxon>Pseudomonadati</taxon>
        <taxon>Pseudomonadota</taxon>
        <taxon>Gammaproteobacteria</taxon>
        <taxon>Oceanospirillales</taxon>
        <taxon>Oceanospirillaceae</taxon>
        <taxon>Oleispira</taxon>
    </lineage>
</organism>
<evidence type="ECO:0000256" key="4">
    <source>
        <dbReference type="ARBA" id="ARBA00022438"/>
    </source>
</evidence>
<keyword evidence="6 8" id="KW-0378">Hydrolase</keyword>
<keyword evidence="4 8" id="KW-0031">Aminopeptidase</keyword>
<reference evidence="11" key="1">
    <citation type="journal article" date="2017" name="Proc. Natl. Acad. Sci. U.S.A.">
        <title>Simulation of Deepwater Horizon oil plume reveals substrate specialization within a complex community of hydrocarbon degraders.</title>
        <authorList>
            <person name="Hu P."/>
            <person name="Dubinsky E.A."/>
            <person name="Probst A.J."/>
            <person name="Wang J."/>
            <person name="Sieber C.M.K."/>
            <person name="Tom L.M."/>
            <person name="Gardinali P."/>
            <person name="Banfield J.F."/>
            <person name="Atlas R.M."/>
            <person name="Andersen G.L."/>
        </authorList>
    </citation>
    <scope>NUCLEOTIDE SEQUENCE [LARGE SCALE GENOMIC DNA]</scope>
</reference>
<comment type="subcellular location">
    <subcellularLocation>
        <location evidence="8">Cytoplasm</location>
    </subcellularLocation>
</comment>
<feature type="active site" evidence="8">
    <location>
        <position position="355"/>
    </location>
</feature>
<evidence type="ECO:0000256" key="2">
    <source>
        <dbReference type="ARBA" id="ARBA00000967"/>
    </source>
</evidence>
<dbReference type="Gene3D" id="3.40.630.10">
    <property type="entry name" value="Zn peptidases"/>
    <property type="match status" value="1"/>
</dbReference>
<accession>A0A1Y5HS99</accession>
<dbReference type="PANTHER" id="PTHR11963:SF23">
    <property type="entry name" value="CYTOSOL AMINOPEPTIDASE"/>
    <property type="match status" value="1"/>
</dbReference>
<comment type="catalytic activity">
    <reaction evidence="1 8">
        <text>Release of an N-terminal amino acid, Xaa-|-Yaa-, in which Xaa is preferably Leu, but may be other amino acids including Pro although not Arg or Lys, and Yaa may be Pro. Amino acid amides and methyl esters are also readily hydrolyzed, but rates on arylamides are exceedingly low.</text>
        <dbReference type="EC" id="3.4.11.1"/>
    </reaction>
</comment>
<comment type="similarity">
    <text evidence="3 8">Belongs to the peptidase M17 family.</text>
</comment>
<comment type="catalytic activity">
    <reaction evidence="2 8">
        <text>Release of an N-terminal amino acid, preferentially leucine, but not glutamic or aspartic acids.</text>
        <dbReference type="EC" id="3.4.11.10"/>
    </reaction>
</comment>
<evidence type="ECO:0000313" key="11">
    <source>
        <dbReference type="Proteomes" id="UP000227088"/>
    </source>
</evidence>
<dbReference type="AlphaFoldDB" id="A0A1Y5HS99"/>
<feature type="binding site" evidence="8">
    <location>
        <position position="353"/>
    </location>
    <ligand>
        <name>Mn(2+)</name>
        <dbReference type="ChEBI" id="CHEBI:29035"/>
        <label>2</label>
    </ligand>
</feature>
<evidence type="ECO:0000256" key="3">
    <source>
        <dbReference type="ARBA" id="ARBA00009528"/>
    </source>
</evidence>
<feature type="binding site" evidence="8">
    <location>
        <position position="292"/>
    </location>
    <ligand>
        <name>Mn(2+)</name>
        <dbReference type="ChEBI" id="CHEBI:29035"/>
        <label>2</label>
    </ligand>
</feature>
<dbReference type="EC" id="3.4.11.10" evidence="8"/>
<feature type="binding site" evidence="8">
    <location>
        <position position="274"/>
    </location>
    <ligand>
        <name>Mn(2+)</name>
        <dbReference type="ChEBI" id="CHEBI:29035"/>
        <label>2</label>
    </ligand>
</feature>
<dbReference type="CDD" id="cd00433">
    <property type="entry name" value="Peptidase_M17"/>
    <property type="match status" value="1"/>
</dbReference>
<dbReference type="Proteomes" id="UP000227088">
    <property type="component" value="Unassembled WGS sequence"/>
</dbReference>
<evidence type="ECO:0000256" key="1">
    <source>
        <dbReference type="ARBA" id="ARBA00000135"/>
    </source>
</evidence>
<evidence type="ECO:0000313" key="10">
    <source>
        <dbReference type="EMBL" id="OUS38724.1"/>
    </source>
</evidence>
<dbReference type="InterPro" id="IPR023042">
    <property type="entry name" value="Peptidase_M17_leu_NH2_pept"/>
</dbReference>
<dbReference type="HAMAP" id="MF_00181">
    <property type="entry name" value="Cytosol_peptidase_M17"/>
    <property type="match status" value="1"/>
</dbReference>
<dbReference type="NCBIfam" id="NF002074">
    <property type="entry name" value="PRK00913.1-4"/>
    <property type="match status" value="1"/>
</dbReference>
<dbReference type="EC" id="3.4.11.1" evidence="8"/>
<feature type="binding site" evidence="8">
    <location>
        <position position="274"/>
    </location>
    <ligand>
        <name>Mn(2+)</name>
        <dbReference type="ChEBI" id="CHEBI:29035"/>
        <label>1</label>
    </ligand>
</feature>
<feature type="domain" description="Cytosol aminopeptidase" evidence="9">
    <location>
        <begin position="349"/>
        <end position="356"/>
    </location>
</feature>
<feature type="binding site" evidence="8">
    <location>
        <position position="351"/>
    </location>
    <ligand>
        <name>Mn(2+)</name>
        <dbReference type="ChEBI" id="CHEBI:29035"/>
        <label>1</label>
    </ligand>
</feature>
<evidence type="ECO:0000256" key="8">
    <source>
        <dbReference type="HAMAP-Rule" id="MF_00181"/>
    </source>
</evidence>
<dbReference type="GO" id="GO:0030145">
    <property type="term" value="F:manganese ion binding"/>
    <property type="evidence" value="ECO:0007669"/>
    <property type="project" value="UniProtKB-UniRule"/>
</dbReference>
<dbReference type="Gene3D" id="3.40.220.10">
    <property type="entry name" value="Leucine Aminopeptidase, subunit E, domain 1"/>
    <property type="match status" value="1"/>
</dbReference>
<evidence type="ECO:0000256" key="6">
    <source>
        <dbReference type="ARBA" id="ARBA00022801"/>
    </source>
</evidence>
<dbReference type="Pfam" id="PF02789">
    <property type="entry name" value="Peptidase_M17_N"/>
    <property type="match status" value="1"/>
</dbReference>
<name>A0A1Y5HS99_OLEAN</name>